<dbReference type="PANTHER" id="PTHR13526:SF8">
    <property type="entry name" value="TRANSCRIPTION FACTOR SPT20 HOMOLOG"/>
    <property type="match status" value="1"/>
</dbReference>
<keyword evidence="3" id="KW-1185">Reference proteome</keyword>
<dbReference type="GO" id="GO:0003712">
    <property type="term" value="F:transcription coregulator activity"/>
    <property type="evidence" value="ECO:0007669"/>
    <property type="project" value="InterPro"/>
</dbReference>
<name>A0A2U1Q9C7_ARTAN</name>
<evidence type="ECO:0000313" key="3">
    <source>
        <dbReference type="Proteomes" id="UP000245207"/>
    </source>
</evidence>
<dbReference type="PANTHER" id="PTHR13526">
    <property type="entry name" value="TRANSCRIPTION FACTOR SPT20 HOMOLOG"/>
    <property type="match status" value="1"/>
</dbReference>
<dbReference type="InterPro" id="IPR046468">
    <property type="entry name" value="Spt20-like_SEP"/>
</dbReference>
<dbReference type="EMBL" id="PKPP01000300">
    <property type="protein sequence ID" value="PWA94624.1"/>
    <property type="molecule type" value="Genomic_DNA"/>
</dbReference>
<dbReference type="OrthoDB" id="1932706at2759"/>
<protein>
    <recommendedName>
        <fullName evidence="1">Spt20-like SEP domain-containing protein</fullName>
    </recommendedName>
</protein>
<reference evidence="2 3" key="1">
    <citation type="journal article" date="2018" name="Mol. Plant">
        <title>The genome of Artemisia annua provides insight into the evolution of Asteraceae family and artemisinin biosynthesis.</title>
        <authorList>
            <person name="Shen Q."/>
            <person name="Zhang L."/>
            <person name="Liao Z."/>
            <person name="Wang S."/>
            <person name="Yan T."/>
            <person name="Shi P."/>
            <person name="Liu M."/>
            <person name="Fu X."/>
            <person name="Pan Q."/>
            <person name="Wang Y."/>
            <person name="Lv Z."/>
            <person name="Lu X."/>
            <person name="Zhang F."/>
            <person name="Jiang W."/>
            <person name="Ma Y."/>
            <person name="Chen M."/>
            <person name="Hao X."/>
            <person name="Li L."/>
            <person name="Tang Y."/>
            <person name="Lv G."/>
            <person name="Zhou Y."/>
            <person name="Sun X."/>
            <person name="Brodelius P.E."/>
            <person name="Rose J.K.C."/>
            <person name="Tang K."/>
        </authorList>
    </citation>
    <scope>NUCLEOTIDE SEQUENCE [LARGE SCALE GENOMIC DNA]</scope>
    <source>
        <strain evidence="3">cv. Huhao1</strain>
        <tissue evidence="2">Leaf</tissue>
    </source>
</reference>
<evidence type="ECO:0000313" key="2">
    <source>
        <dbReference type="EMBL" id="PWA94624.1"/>
    </source>
</evidence>
<dbReference type="STRING" id="35608.A0A2U1Q9C7"/>
<dbReference type="InterPro" id="IPR021950">
    <property type="entry name" value="Spt20"/>
</dbReference>
<feature type="domain" description="Spt20-like SEP" evidence="1">
    <location>
        <begin position="20"/>
        <end position="155"/>
    </location>
</feature>
<dbReference type="GO" id="GO:0006357">
    <property type="term" value="P:regulation of transcription by RNA polymerase II"/>
    <property type="evidence" value="ECO:0007669"/>
    <property type="project" value="TreeGrafter"/>
</dbReference>
<sequence>MLDEFKSSSLFKWTLEQLKEFDPSILLNLYDDGFTFENYTKEFCNDAPLSLVPYDAQDVESTLKDIEFGYISGWIPLDDMICKYVNGTILCEVRDYRVFTEIPVINKVPLKMTLATLVFNDMPNMSEQFSYRDRLEFESRVLEFMHPFLNLEPNPVQEFGVENKPLIKLIEWDIISKKRRIDTSNNRNPLTSFEKIDVVTQDVVTQRYKLEIAQRTRTDTPIRTTPFTFPDLVGAHLRGEGPEYSTSQNYVPPYASSILPARNRF</sequence>
<comment type="caution">
    <text evidence="2">The sequence shown here is derived from an EMBL/GenBank/DDBJ whole genome shotgun (WGS) entry which is preliminary data.</text>
</comment>
<dbReference type="Pfam" id="PF12090">
    <property type="entry name" value="Spt20_SEP"/>
    <property type="match status" value="1"/>
</dbReference>
<gene>
    <name evidence="2" type="ORF">CTI12_AA058240</name>
</gene>
<organism evidence="2 3">
    <name type="scientific">Artemisia annua</name>
    <name type="common">Sweet wormwood</name>
    <dbReference type="NCBI Taxonomy" id="35608"/>
    <lineage>
        <taxon>Eukaryota</taxon>
        <taxon>Viridiplantae</taxon>
        <taxon>Streptophyta</taxon>
        <taxon>Embryophyta</taxon>
        <taxon>Tracheophyta</taxon>
        <taxon>Spermatophyta</taxon>
        <taxon>Magnoliopsida</taxon>
        <taxon>eudicotyledons</taxon>
        <taxon>Gunneridae</taxon>
        <taxon>Pentapetalae</taxon>
        <taxon>asterids</taxon>
        <taxon>campanulids</taxon>
        <taxon>Asterales</taxon>
        <taxon>Asteraceae</taxon>
        <taxon>Asteroideae</taxon>
        <taxon>Anthemideae</taxon>
        <taxon>Artemisiinae</taxon>
        <taxon>Artemisia</taxon>
    </lineage>
</organism>
<dbReference type="AlphaFoldDB" id="A0A2U1Q9C7"/>
<dbReference type="GO" id="GO:0000124">
    <property type="term" value="C:SAGA complex"/>
    <property type="evidence" value="ECO:0007669"/>
    <property type="project" value="InterPro"/>
</dbReference>
<dbReference type="Proteomes" id="UP000245207">
    <property type="component" value="Unassembled WGS sequence"/>
</dbReference>
<evidence type="ECO:0000259" key="1">
    <source>
        <dbReference type="Pfam" id="PF12090"/>
    </source>
</evidence>
<proteinExistence type="predicted"/>
<accession>A0A2U1Q9C7</accession>